<feature type="transmembrane region" description="Helical" evidence="1">
    <location>
        <begin position="12"/>
        <end position="31"/>
    </location>
</feature>
<comment type="caution">
    <text evidence="2">The sequence shown here is derived from an EMBL/GenBank/DDBJ whole genome shotgun (WGS) entry which is preliminary data.</text>
</comment>
<evidence type="ECO:0000256" key="1">
    <source>
        <dbReference type="SAM" id="Phobius"/>
    </source>
</evidence>
<dbReference type="EMBL" id="JAMXLX010000012">
    <property type="protein sequence ID" value="MCO5959822.1"/>
    <property type="molecule type" value="Genomic_DNA"/>
</dbReference>
<accession>A0AAJ1C156</accession>
<evidence type="ECO:0000313" key="2">
    <source>
        <dbReference type="EMBL" id="MCO5959822.1"/>
    </source>
</evidence>
<name>A0AAJ1C156_9HYPH</name>
<organism evidence="2 3">
    <name type="scientific">Ciceribacter sichuanensis</name>
    <dbReference type="NCBI Taxonomy" id="2949647"/>
    <lineage>
        <taxon>Bacteria</taxon>
        <taxon>Pseudomonadati</taxon>
        <taxon>Pseudomonadota</taxon>
        <taxon>Alphaproteobacteria</taxon>
        <taxon>Hyphomicrobiales</taxon>
        <taxon>Rhizobiaceae</taxon>
        <taxon>Ciceribacter</taxon>
    </lineage>
</organism>
<sequence>MIAKDTSLRARFDILISIPGVWQITALTLLIEMPRLVTWMKRPQPRSFSGLALTESRQSGRWTGRAFIADGCAIVWQAL</sequence>
<gene>
    <name evidence="2" type="ORF">NBH21_23905</name>
</gene>
<evidence type="ECO:0000313" key="3">
    <source>
        <dbReference type="Proteomes" id="UP001155380"/>
    </source>
</evidence>
<protein>
    <submittedName>
        <fullName evidence="2">IS110 family transposase</fullName>
    </submittedName>
</protein>
<dbReference type="RefSeq" id="WP_250913788.1">
    <property type="nucleotide sequence ID" value="NZ_JAMXLX010000012.1"/>
</dbReference>
<dbReference type="AlphaFoldDB" id="A0AAJ1C156"/>
<keyword evidence="1" id="KW-1133">Transmembrane helix</keyword>
<proteinExistence type="predicted"/>
<reference evidence="2" key="1">
    <citation type="submission" date="2022-06" db="EMBL/GenBank/DDBJ databases">
        <authorList>
            <person name="Sun Q."/>
        </authorList>
    </citation>
    <scope>NUCLEOTIDE SEQUENCE</scope>
    <source>
        <strain evidence="2">S101</strain>
    </source>
</reference>
<keyword evidence="1" id="KW-0472">Membrane</keyword>
<dbReference type="Proteomes" id="UP001155380">
    <property type="component" value="Unassembled WGS sequence"/>
</dbReference>
<keyword evidence="1" id="KW-0812">Transmembrane</keyword>